<proteinExistence type="predicted"/>
<comment type="caution">
    <text evidence="1">The sequence shown here is derived from an EMBL/GenBank/DDBJ whole genome shotgun (WGS) entry which is preliminary data.</text>
</comment>
<evidence type="ECO:0000313" key="1">
    <source>
        <dbReference type="EMBL" id="GMI78305.1"/>
    </source>
</evidence>
<dbReference type="Proteomes" id="UP001165190">
    <property type="component" value="Unassembled WGS sequence"/>
</dbReference>
<organism evidence="1 2">
    <name type="scientific">Hibiscus trionum</name>
    <name type="common">Flower of an hour</name>
    <dbReference type="NCBI Taxonomy" id="183268"/>
    <lineage>
        <taxon>Eukaryota</taxon>
        <taxon>Viridiplantae</taxon>
        <taxon>Streptophyta</taxon>
        <taxon>Embryophyta</taxon>
        <taxon>Tracheophyta</taxon>
        <taxon>Spermatophyta</taxon>
        <taxon>Magnoliopsida</taxon>
        <taxon>eudicotyledons</taxon>
        <taxon>Gunneridae</taxon>
        <taxon>Pentapetalae</taxon>
        <taxon>rosids</taxon>
        <taxon>malvids</taxon>
        <taxon>Malvales</taxon>
        <taxon>Malvaceae</taxon>
        <taxon>Malvoideae</taxon>
        <taxon>Hibiscus</taxon>
    </lineage>
</organism>
<name>A0A9W7LX74_HIBTR</name>
<dbReference type="AlphaFoldDB" id="A0A9W7LX74"/>
<protein>
    <submittedName>
        <fullName evidence="1">Uncharacterized protein</fullName>
    </submittedName>
</protein>
<dbReference type="EMBL" id="BSYR01000015">
    <property type="protein sequence ID" value="GMI78305.1"/>
    <property type="molecule type" value="Genomic_DNA"/>
</dbReference>
<reference evidence="1" key="1">
    <citation type="submission" date="2023-05" db="EMBL/GenBank/DDBJ databases">
        <title>Genome and transcriptome analyses reveal genes involved in the formation of fine ridges on petal epidermal cells in Hibiscus trionum.</title>
        <authorList>
            <person name="Koshimizu S."/>
            <person name="Masuda S."/>
            <person name="Ishii T."/>
            <person name="Shirasu K."/>
            <person name="Hoshino A."/>
            <person name="Arita M."/>
        </authorList>
    </citation>
    <scope>NUCLEOTIDE SEQUENCE</scope>
    <source>
        <strain evidence="1">Hamamatsu line</strain>
    </source>
</reference>
<keyword evidence="2" id="KW-1185">Reference proteome</keyword>
<accession>A0A9W7LX74</accession>
<evidence type="ECO:0000313" key="2">
    <source>
        <dbReference type="Proteomes" id="UP001165190"/>
    </source>
</evidence>
<gene>
    <name evidence="1" type="ORF">HRI_001499800</name>
</gene>
<sequence>MGETFQCTKNDNLTVYDWFKRMQVERGDSLVKGHLSELVVQTDIISTQNEMSGFKDIWKHWDSEMRNSFQQEYGDIVLLLDVKVEKGLI</sequence>